<organism evidence="2 3">
    <name type="scientific">Pseudoclavibacter chungangensis</name>
    <dbReference type="NCBI Taxonomy" id="587635"/>
    <lineage>
        <taxon>Bacteria</taxon>
        <taxon>Bacillati</taxon>
        <taxon>Actinomycetota</taxon>
        <taxon>Actinomycetes</taxon>
        <taxon>Micrococcales</taxon>
        <taxon>Microbacteriaceae</taxon>
        <taxon>Pseudoclavibacter</taxon>
    </lineage>
</organism>
<dbReference type="RefSeq" id="WP_158041584.1">
    <property type="nucleotide sequence ID" value="NZ_JACCFV010000001.1"/>
</dbReference>
<dbReference type="AlphaFoldDB" id="A0A7J5BNN9"/>
<keyword evidence="3" id="KW-1185">Reference proteome</keyword>
<dbReference type="InterPro" id="IPR000073">
    <property type="entry name" value="AB_hydrolase_1"/>
</dbReference>
<accession>A0A7J5BNN9</accession>
<proteinExistence type="predicted"/>
<dbReference type="EMBL" id="WBJZ01000020">
    <property type="protein sequence ID" value="KAB1654034.1"/>
    <property type="molecule type" value="Genomic_DNA"/>
</dbReference>
<dbReference type="InterPro" id="IPR050471">
    <property type="entry name" value="AB_hydrolase"/>
</dbReference>
<evidence type="ECO:0000313" key="3">
    <source>
        <dbReference type="Proteomes" id="UP000467240"/>
    </source>
</evidence>
<dbReference type="Proteomes" id="UP000467240">
    <property type="component" value="Unassembled WGS sequence"/>
</dbReference>
<name>A0A7J5BNN9_9MICO</name>
<keyword evidence="2" id="KW-0378">Hydrolase</keyword>
<dbReference type="InterPro" id="IPR029058">
    <property type="entry name" value="AB_hydrolase_fold"/>
</dbReference>
<evidence type="ECO:0000259" key="1">
    <source>
        <dbReference type="Pfam" id="PF00561"/>
    </source>
</evidence>
<dbReference type="Pfam" id="PF00561">
    <property type="entry name" value="Abhydrolase_1"/>
    <property type="match status" value="1"/>
</dbReference>
<sequence length="421" mass="46012">MRTVIGAVLRGIARSSSGLRHVRRPAVVGAPEFDLAYLRTGPRSRHPIVVVPGGPGLASTLPYRDLRRRATRLGLDLIMIEHRGIGLSRTDTRAEDLPASAMRIEAVLDDIAAVLDREDVESAIVYGASYGSYLAQGFGVRHPTRVHAMILDSPILSTRDHLVERELVRDLLLRGASPGTARPAAAIRRLLADGEDPIDLLCVTRAAYELGGHRLLDHVLALRLRGVRGLAWRVLDAYAGRGAVAGAPIPCIYEFDLVGTIAFREMRYGPDPDGEPFDPTQAYAALAPDYEQFAGEPFDLEAELPRFVWPVVVMTGHDDLRTPPSIARRVAGLLPDAVLLEIAGGHSTLESHPLAALRVMDRTRHGERGALHDEVPVLDRLPRRGLSARLPEIVDAAARIDRLVARLRRAPRGRTEPRVDG</sequence>
<evidence type="ECO:0000313" key="2">
    <source>
        <dbReference type="EMBL" id="KAB1654034.1"/>
    </source>
</evidence>
<dbReference type="PANTHER" id="PTHR43433">
    <property type="entry name" value="HYDROLASE, ALPHA/BETA FOLD FAMILY PROTEIN"/>
    <property type="match status" value="1"/>
</dbReference>
<dbReference type="Gene3D" id="3.40.50.1820">
    <property type="entry name" value="alpha/beta hydrolase"/>
    <property type="match status" value="1"/>
</dbReference>
<gene>
    <name evidence="2" type="ORF">F8O01_14040</name>
</gene>
<comment type="caution">
    <text evidence="2">The sequence shown here is derived from an EMBL/GenBank/DDBJ whole genome shotgun (WGS) entry which is preliminary data.</text>
</comment>
<reference evidence="2 3" key="1">
    <citation type="submission" date="2019-09" db="EMBL/GenBank/DDBJ databases">
        <title>Phylogeny of genus Pseudoclavibacter and closely related genus.</title>
        <authorList>
            <person name="Li Y."/>
        </authorList>
    </citation>
    <scope>NUCLEOTIDE SEQUENCE [LARGE SCALE GENOMIC DNA]</scope>
    <source>
        <strain evidence="2 3">DSM 23821</strain>
    </source>
</reference>
<dbReference type="OrthoDB" id="3253328at2"/>
<feature type="domain" description="AB hydrolase-1" evidence="1">
    <location>
        <begin position="47"/>
        <end position="158"/>
    </location>
</feature>
<protein>
    <submittedName>
        <fullName evidence="2">Alpha/beta hydrolase</fullName>
    </submittedName>
</protein>
<dbReference type="GO" id="GO:0016787">
    <property type="term" value="F:hydrolase activity"/>
    <property type="evidence" value="ECO:0007669"/>
    <property type="project" value="UniProtKB-KW"/>
</dbReference>
<dbReference type="SUPFAM" id="SSF53474">
    <property type="entry name" value="alpha/beta-Hydrolases"/>
    <property type="match status" value="1"/>
</dbReference>
<dbReference type="PANTHER" id="PTHR43433:SF8">
    <property type="entry name" value="BIFUNCTIONAL LIPASE_ADENYLATE CYCLASE LIPJ"/>
    <property type="match status" value="1"/>
</dbReference>